<evidence type="ECO:0000256" key="2">
    <source>
        <dbReference type="ARBA" id="ARBA00022723"/>
    </source>
</evidence>
<dbReference type="InterPro" id="IPR027806">
    <property type="entry name" value="HARBI1_dom"/>
</dbReference>
<dbReference type="GO" id="GO:0046872">
    <property type="term" value="F:metal ion binding"/>
    <property type="evidence" value="ECO:0007669"/>
    <property type="project" value="UniProtKB-KW"/>
</dbReference>
<feature type="domain" description="DDE Tnp4" evidence="4">
    <location>
        <begin position="1"/>
        <end position="40"/>
    </location>
</feature>
<dbReference type="AlphaFoldDB" id="A0A452Z0V9"/>
<proteinExistence type="predicted"/>
<comment type="cofactor">
    <cofactor evidence="1">
        <name>a divalent metal cation</name>
        <dbReference type="ChEBI" id="CHEBI:60240"/>
    </cofactor>
</comment>
<evidence type="ECO:0000256" key="1">
    <source>
        <dbReference type="ARBA" id="ARBA00001968"/>
    </source>
</evidence>
<dbReference type="Proteomes" id="UP000015105">
    <property type="component" value="Chromosome 1D"/>
</dbReference>
<reference evidence="6" key="2">
    <citation type="journal article" date="2017" name="Nat. Plants">
        <title>The Aegilops tauschii genome reveals multiple impacts of transposons.</title>
        <authorList>
            <person name="Zhao G."/>
            <person name="Zou C."/>
            <person name="Li K."/>
            <person name="Wang K."/>
            <person name="Li T."/>
            <person name="Gao L."/>
            <person name="Zhang X."/>
            <person name="Wang H."/>
            <person name="Yang Z."/>
            <person name="Liu X."/>
            <person name="Jiang W."/>
            <person name="Mao L."/>
            <person name="Kong X."/>
            <person name="Jiao Y."/>
            <person name="Jia J."/>
        </authorList>
    </citation>
    <scope>NUCLEOTIDE SEQUENCE [LARGE SCALE GENOMIC DNA]</scope>
    <source>
        <strain evidence="6">cv. AL8/78</strain>
    </source>
</reference>
<reference evidence="5" key="4">
    <citation type="submission" date="2019-03" db="UniProtKB">
        <authorList>
            <consortium name="EnsemblPlants"/>
        </authorList>
    </citation>
    <scope>IDENTIFICATION</scope>
</reference>
<sequence length="82" mass="9561">MERTFGVLKARFPILSRKGGIPYPYRTQVKIVMACCIIHNFIRKVNEPDELFELYEHGETQENVDHGDQQVRGQAREDDRVA</sequence>
<reference evidence="5" key="3">
    <citation type="journal article" date="2017" name="Nature">
        <title>Genome sequence of the progenitor of the wheat D genome Aegilops tauschii.</title>
        <authorList>
            <person name="Luo M.C."/>
            <person name="Gu Y.Q."/>
            <person name="Puiu D."/>
            <person name="Wang H."/>
            <person name="Twardziok S.O."/>
            <person name="Deal K.R."/>
            <person name="Huo N."/>
            <person name="Zhu T."/>
            <person name="Wang L."/>
            <person name="Wang Y."/>
            <person name="McGuire P.E."/>
            <person name="Liu S."/>
            <person name="Long H."/>
            <person name="Ramasamy R.K."/>
            <person name="Rodriguez J.C."/>
            <person name="Van S.L."/>
            <person name="Yuan L."/>
            <person name="Wang Z."/>
            <person name="Xia Z."/>
            <person name="Xiao L."/>
            <person name="Anderson O.D."/>
            <person name="Ouyang S."/>
            <person name="Liang Y."/>
            <person name="Zimin A.V."/>
            <person name="Pertea G."/>
            <person name="Qi P."/>
            <person name="Bennetzen J.L."/>
            <person name="Dai X."/>
            <person name="Dawson M.W."/>
            <person name="Muller H.G."/>
            <person name="Kugler K."/>
            <person name="Rivarola-Duarte L."/>
            <person name="Spannagl M."/>
            <person name="Mayer K.F.X."/>
            <person name="Lu F.H."/>
            <person name="Bevan M.W."/>
            <person name="Leroy P."/>
            <person name="Li P."/>
            <person name="You F.M."/>
            <person name="Sun Q."/>
            <person name="Liu Z."/>
            <person name="Lyons E."/>
            <person name="Wicker T."/>
            <person name="Salzberg S.L."/>
            <person name="Devos K.M."/>
            <person name="Dvorak J."/>
        </authorList>
    </citation>
    <scope>NUCLEOTIDE SEQUENCE [LARGE SCALE GENOMIC DNA]</scope>
    <source>
        <strain evidence="5">cv. AL8/78</strain>
    </source>
</reference>
<dbReference type="Pfam" id="PF13359">
    <property type="entry name" value="DDE_Tnp_4"/>
    <property type="match status" value="1"/>
</dbReference>
<reference evidence="6" key="1">
    <citation type="journal article" date="2014" name="Science">
        <title>Ancient hybridizations among the ancestral genomes of bread wheat.</title>
        <authorList>
            <consortium name="International Wheat Genome Sequencing Consortium,"/>
            <person name="Marcussen T."/>
            <person name="Sandve S.R."/>
            <person name="Heier L."/>
            <person name="Spannagl M."/>
            <person name="Pfeifer M."/>
            <person name="Jakobsen K.S."/>
            <person name="Wulff B.B."/>
            <person name="Steuernagel B."/>
            <person name="Mayer K.F."/>
            <person name="Olsen O.A."/>
        </authorList>
    </citation>
    <scope>NUCLEOTIDE SEQUENCE [LARGE SCALE GENOMIC DNA]</scope>
    <source>
        <strain evidence="6">cv. AL8/78</strain>
    </source>
</reference>
<evidence type="ECO:0000313" key="6">
    <source>
        <dbReference type="Proteomes" id="UP000015105"/>
    </source>
</evidence>
<dbReference type="Gramene" id="AET1Gv20593700.6">
    <property type="protein sequence ID" value="AET1Gv20593700.6"/>
    <property type="gene ID" value="AET1Gv20593700"/>
</dbReference>
<feature type="region of interest" description="Disordered" evidence="3">
    <location>
        <begin position="58"/>
        <end position="82"/>
    </location>
</feature>
<evidence type="ECO:0000259" key="4">
    <source>
        <dbReference type="Pfam" id="PF13359"/>
    </source>
</evidence>
<evidence type="ECO:0000256" key="3">
    <source>
        <dbReference type="SAM" id="MobiDB-lite"/>
    </source>
</evidence>
<protein>
    <recommendedName>
        <fullName evidence="4">DDE Tnp4 domain-containing protein</fullName>
    </recommendedName>
</protein>
<name>A0A452Z0V9_AEGTS</name>
<accession>A0A452Z0V9</accession>
<organism evidence="5 6">
    <name type="scientific">Aegilops tauschii subsp. strangulata</name>
    <name type="common">Goatgrass</name>
    <dbReference type="NCBI Taxonomy" id="200361"/>
    <lineage>
        <taxon>Eukaryota</taxon>
        <taxon>Viridiplantae</taxon>
        <taxon>Streptophyta</taxon>
        <taxon>Embryophyta</taxon>
        <taxon>Tracheophyta</taxon>
        <taxon>Spermatophyta</taxon>
        <taxon>Magnoliopsida</taxon>
        <taxon>Liliopsida</taxon>
        <taxon>Poales</taxon>
        <taxon>Poaceae</taxon>
        <taxon>BOP clade</taxon>
        <taxon>Pooideae</taxon>
        <taxon>Triticodae</taxon>
        <taxon>Triticeae</taxon>
        <taxon>Triticinae</taxon>
        <taxon>Aegilops</taxon>
    </lineage>
</organism>
<keyword evidence="2" id="KW-0479">Metal-binding</keyword>
<evidence type="ECO:0000313" key="5">
    <source>
        <dbReference type="EnsemblPlants" id="AET1Gv20593700.6"/>
    </source>
</evidence>
<reference evidence="5" key="5">
    <citation type="journal article" date="2021" name="G3 (Bethesda)">
        <title>Aegilops tauschii genome assembly Aet v5.0 features greater sequence contiguity and improved annotation.</title>
        <authorList>
            <person name="Wang L."/>
            <person name="Zhu T."/>
            <person name="Rodriguez J.C."/>
            <person name="Deal K.R."/>
            <person name="Dubcovsky J."/>
            <person name="McGuire P.E."/>
            <person name="Lux T."/>
            <person name="Spannagl M."/>
            <person name="Mayer K.F.X."/>
            <person name="Baldrich P."/>
            <person name="Meyers B.C."/>
            <person name="Huo N."/>
            <person name="Gu Y.Q."/>
            <person name="Zhou H."/>
            <person name="Devos K.M."/>
            <person name="Bennetzen J.L."/>
            <person name="Unver T."/>
            <person name="Budak H."/>
            <person name="Gulick P.J."/>
            <person name="Galiba G."/>
            <person name="Kalapos B."/>
            <person name="Nelson D.R."/>
            <person name="Li P."/>
            <person name="You F.M."/>
            <person name="Luo M.C."/>
            <person name="Dvorak J."/>
        </authorList>
    </citation>
    <scope>NUCLEOTIDE SEQUENCE [LARGE SCALE GENOMIC DNA]</scope>
    <source>
        <strain evidence="5">cv. AL8/78</strain>
    </source>
</reference>
<dbReference type="EnsemblPlants" id="AET1Gv20593700.6">
    <property type="protein sequence ID" value="AET1Gv20593700.6"/>
    <property type="gene ID" value="AET1Gv20593700"/>
</dbReference>
<keyword evidence="6" id="KW-1185">Reference proteome</keyword>